<dbReference type="VEuPathDB" id="CryptoDB:Vbra_6293"/>
<organism evidence="2 3">
    <name type="scientific">Vitrella brassicaformis (strain CCMP3155)</name>
    <dbReference type="NCBI Taxonomy" id="1169540"/>
    <lineage>
        <taxon>Eukaryota</taxon>
        <taxon>Sar</taxon>
        <taxon>Alveolata</taxon>
        <taxon>Colpodellida</taxon>
        <taxon>Vitrellaceae</taxon>
        <taxon>Vitrella</taxon>
    </lineage>
</organism>
<dbReference type="EMBL" id="CDMY01000701">
    <property type="protein sequence ID" value="CEM30670.1"/>
    <property type="molecule type" value="Genomic_DNA"/>
</dbReference>
<gene>
    <name evidence="2" type="ORF">Vbra_6293</name>
</gene>
<feature type="compositionally biased region" description="Acidic residues" evidence="1">
    <location>
        <begin position="1"/>
        <end position="21"/>
    </location>
</feature>
<protein>
    <submittedName>
        <fullName evidence="2">Uncharacterized protein</fullName>
    </submittedName>
</protein>
<dbReference type="AlphaFoldDB" id="A0A0G4GKX3"/>
<sequence>MDCSLSDDGDNWSDASSDDDEMHPALRKGSSFRILLFGLILGMRFCLPVPNSYNTIAFIFAAVNRLATTLYRGQRPFLPPQFESADYLKRFVDGGDYKSDDFIIRPRFTEPLRLHTLDVVRLLRQVVRNRSVMEQWVHAQPPNDAAAPPDADRTFGGLFDGFAYHRHPIHRRAAAVDVGGQSPPPLVVLFGFSNDGFTPGRWRAAATSLENWLLLVANMPIPLRYALMMIYATEPTDGLWEDEEGKAGGMVALSERLVEVLRVLWEGVVMEVYNVETERLELRTVVGALLYYAADMPAMGQLLRVNAFASAEACCYGCDFKKNDLQYAAAFRIVEEDDLIGGAAFDRRIDRHACARQTGPSARRPASMA</sequence>
<name>A0A0G4GKX3_VITBC</name>
<evidence type="ECO:0000313" key="2">
    <source>
        <dbReference type="EMBL" id="CEM30670.1"/>
    </source>
</evidence>
<dbReference type="InParanoid" id="A0A0G4GKX3"/>
<keyword evidence="3" id="KW-1185">Reference proteome</keyword>
<accession>A0A0G4GKX3</accession>
<evidence type="ECO:0000313" key="3">
    <source>
        <dbReference type="Proteomes" id="UP000041254"/>
    </source>
</evidence>
<dbReference type="Proteomes" id="UP000041254">
    <property type="component" value="Unassembled WGS sequence"/>
</dbReference>
<feature type="region of interest" description="Disordered" evidence="1">
    <location>
        <begin position="1"/>
        <end position="22"/>
    </location>
</feature>
<reference evidence="2 3" key="1">
    <citation type="submission" date="2014-11" db="EMBL/GenBank/DDBJ databases">
        <authorList>
            <person name="Zhu J."/>
            <person name="Qi W."/>
            <person name="Song R."/>
        </authorList>
    </citation>
    <scope>NUCLEOTIDE SEQUENCE [LARGE SCALE GENOMIC DNA]</scope>
</reference>
<proteinExistence type="predicted"/>
<evidence type="ECO:0000256" key="1">
    <source>
        <dbReference type="SAM" id="MobiDB-lite"/>
    </source>
</evidence>